<dbReference type="RefSeq" id="WP_067658521.1">
    <property type="nucleotide sequence ID" value="NZ_FQXG01000001.1"/>
</dbReference>
<dbReference type="PROSITE" id="PS51891">
    <property type="entry name" value="CENP_V_GFA"/>
    <property type="match status" value="1"/>
</dbReference>
<dbReference type="GO" id="GO:0016846">
    <property type="term" value="F:carbon-sulfur lyase activity"/>
    <property type="evidence" value="ECO:0007669"/>
    <property type="project" value="InterPro"/>
</dbReference>
<feature type="domain" description="CENP-V/GFA" evidence="5">
    <location>
        <begin position="6"/>
        <end position="110"/>
    </location>
</feature>
<dbReference type="PANTHER" id="PTHR33337:SF40">
    <property type="entry name" value="CENP-V_GFA DOMAIN-CONTAINING PROTEIN-RELATED"/>
    <property type="match status" value="1"/>
</dbReference>
<dbReference type="GO" id="GO:0046872">
    <property type="term" value="F:metal ion binding"/>
    <property type="evidence" value="ECO:0007669"/>
    <property type="project" value="UniProtKB-KW"/>
</dbReference>
<accession>A0A1M5NZR0</accession>
<comment type="similarity">
    <text evidence="1">Belongs to the Gfa family.</text>
</comment>
<name>A0A1M5NZR0_9GAMM</name>
<proteinExistence type="inferred from homology"/>
<dbReference type="PANTHER" id="PTHR33337">
    <property type="entry name" value="GFA DOMAIN-CONTAINING PROTEIN"/>
    <property type="match status" value="1"/>
</dbReference>
<evidence type="ECO:0000256" key="3">
    <source>
        <dbReference type="ARBA" id="ARBA00022833"/>
    </source>
</evidence>
<keyword evidence="2" id="KW-0479">Metal-binding</keyword>
<organism evidence="6 7">
    <name type="scientific">Ferrimonas marina</name>
    <dbReference type="NCBI Taxonomy" id="299255"/>
    <lineage>
        <taxon>Bacteria</taxon>
        <taxon>Pseudomonadati</taxon>
        <taxon>Pseudomonadota</taxon>
        <taxon>Gammaproteobacteria</taxon>
        <taxon>Alteromonadales</taxon>
        <taxon>Ferrimonadaceae</taxon>
        <taxon>Ferrimonas</taxon>
    </lineage>
</organism>
<dbReference type="SUPFAM" id="SSF51316">
    <property type="entry name" value="Mss4-like"/>
    <property type="match status" value="1"/>
</dbReference>
<keyword evidence="4" id="KW-0456">Lyase</keyword>
<dbReference type="Pfam" id="PF04828">
    <property type="entry name" value="GFA"/>
    <property type="match status" value="1"/>
</dbReference>
<evidence type="ECO:0000259" key="5">
    <source>
        <dbReference type="PROSITE" id="PS51891"/>
    </source>
</evidence>
<sequence length="137" mass="15515">MSSNELTGGCLCGAIRYRVEGTPFDADYCHCRQCQRSVGAPFGCWMDFKLEAVQWLGAQPKEYASSEFVRRGFCPECGAAMSFRDTRHPDYLTLTIASLDQPEQVSPRYHIHTDSAPSWLRIDDNLPRYPGNRNETS</sequence>
<keyword evidence="3" id="KW-0862">Zinc</keyword>
<protein>
    <submittedName>
        <fullName evidence="6">Uncharacterized conserved protein</fullName>
    </submittedName>
</protein>
<dbReference type="Proteomes" id="UP000184268">
    <property type="component" value="Unassembled WGS sequence"/>
</dbReference>
<keyword evidence="7" id="KW-1185">Reference proteome</keyword>
<reference evidence="6 7" key="1">
    <citation type="submission" date="2016-11" db="EMBL/GenBank/DDBJ databases">
        <authorList>
            <person name="Jaros S."/>
            <person name="Januszkiewicz K."/>
            <person name="Wedrychowicz H."/>
        </authorList>
    </citation>
    <scope>NUCLEOTIDE SEQUENCE [LARGE SCALE GENOMIC DNA]</scope>
    <source>
        <strain evidence="6 7">DSM 16917</strain>
    </source>
</reference>
<dbReference type="AlphaFoldDB" id="A0A1M5NZR0"/>
<evidence type="ECO:0000256" key="4">
    <source>
        <dbReference type="ARBA" id="ARBA00023239"/>
    </source>
</evidence>
<evidence type="ECO:0000313" key="6">
    <source>
        <dbReference type="EMBL" id="SHG94945.1"/>
    </source>
</evidence>
<dbReference type="STRING" id="299255.SAMN02745129_1235"/>
<dbReference type="InterPro" id="IPR011057">
    <property type="entry name" value="Mss4-like_sf"/>
</dbReference>
<evidence type="ECO:0000256" key="2">
    <source>
        <dbReference type="ARBA" id="ARBA00022723"/>
    </source>
</evidence>
<evidence type="ECO:0000313" key="7">
    <source>
        <dbReference type="Proteomes" id="UP000184268"/>
    </source>
</evidence>
<evidence type="ECO:0000256" key="1">
    <source>
        <dbReference type="ARBA" id="ARBA00005495"/>
    </source>
</evidence>
<dbReference type="InterPro" id="IPR006913">
    <property type="entry name" value="CENP-V/GFA"/>
</dbReference>
<dbReference type="Gene3D" id="3.90.1590.10">
    <property type="entry name" value="glutathione-dependent formaldehyde- activating enzyme (gfa)"/>
    <property type="match status" value="1"/>
</dbReference>
<dbReference type="EMBL" id="FQXG01000001">
    <property type="protein sequence ID" value="SHG94945.1"/>
    <property type="molecule type" value="Genomic_DNA"/>
</dbReference>
<dbReference type="OrthoDB" id="4188830at2"/>
<gene>
    <name evidence="6" type="ORF">SAMN02745129_1235</name>
</gene>